<name>A0A6N6VVA8_9BACT</name>
<accession>A0A6N6VVA8</accession>
<feature type="domain" description="D-isomer specific 2-hydroxyacid dehydrogenase catalytic" evidence="5">
    <location>
        <begin position="73"/>
        <end position="328"/>
    </location>
</feature>
<dbReference type="InterPro" id="IPR050223">
    <property type="entry name" value="D-isomer_2-hydroxyacid_DH"/>
</dbReference>
<dbReference type="PANTHER" id="PTHR10996:SF283">
    <property type="entry name" value="GLYOXYLATE_HYDROXYPYRUVATE REDUCTASE B"/>
    <property type="match status" value="1"/>
</dbReference>
<dbReference type="Gene3D" id="3.40.50.720">
    <property type="entry name" value="NAD(P)-binding Rossmann-like Domain"/>
    <property type="match status" value="2"/>
</dbReference>
<dbReference type="Pfam" id="PF02826">
    <property type="entry name" value="2-Hacid_dh_C"/>
    <property type="match status" value="1"/>
</dbReference>
<dbReference type="FunFam" id="3.40.50.720:FF:000203">
    <property type="entry name" value="D-3-phosphoglycerate dehydrogenase (SerA)"/>
    <property type="match status" value="1"/>
</dbReference>
<proteinExistence type="inferred from homology"/>
<evidence type="ECO:0000256" key="4">
    <source>
        <dbReference type="RuleBase" id="RU003719"/>
    </source>
</evidence>
<sequence>MNLTVEKTFHYLGTRIFPGIPLTKDGIIGFTLPDTPEKTIAQKIQIFANSQNVDNIYSFITCIIDNLEKKELEAIKEYLPNVTHIGNFGVGFNHIDIDYAKNLGFRVTNSPGVLTEATADIAFTLLLCVTRRVAEGYSIVKNTSKYPGWAPDYLLGTSLQNKTLGIVGYGEIGKALAKRAKAFGLKCVALKSNNWDSIDKNSSIEIERLSENDFFKVSDIISLNCPLTEQSKNWLNQERISKIKQGAVIINTARGELIDEPSLADALNNNHLSGAGLDVFCHEPVLSEHLKTAKNIFILPHIGSATHETRQAMGGRVFDSIKAHFKERQELRQKGVLPFQIK</sequence>
<dbReference type="EMBL" id="WFLM01000002">
    <property type="protein sequence ID" value="KAB8039794.1"/>
    <property type="molecule type" value="Genomic_DNA"/>
</dbReference>
<evidence type="ECO:0000313" key="7">
    <source>
        <dbReference type="EMBL" id="KAB8039794.1"/>
    </source>
</evidence>
<gene>
    <name evidence="7" type="ORF">GCL60_05900</name>
</gene>
<dbReference type="InterPro" id="IPR006140">
    <property type="entry name" value="D-isomer_DH_NAD-bd"/>
</dbReference>
<keyword evidence="8" id="KW-1185">Reference proteome</keyword>
<protein>
    <submittedName>
        <fullName evidence="7">D-glycerate dehydrogenase</fullName>
    </submittedName>
</protein>
<dbReference type="SUPFAM" id="SSF52283">
    <property type="entry name" value="Formate/glycerate dehydrogenase catalytic domain-like"/>
    <property type="match status" value="1"/>
</dbReference>
<dbReference type="InterPro" id="IPR006139">
    <property type="entry name" value="D-isomer_2_OHA_DH_cat_dom"/>
</dbReference>
<dbReference type="Proteomes" id="UP000437748">
    <property type="component" value="Unassembled WGS sequence"/>
</dbReference>
<dbReference type="SUPFAM" id="SSF51735">
    <property type="entry name" value="NAD(P)-binding Rossmann-fold domains"/>
    <property type="match status" value="1"/>
</dbReference>
<evidence type="ECO:0000256" key="1">
    <source>
        <dbReference type="ARBA" id="ARBA00005854"/>
    </source>
</evidence>
<reference evidence="7 8" key="1">
    <citation type="submission" date="2019-10" db="EMBL/GenBank/DDBJ databases">
        <title>New species of Slilvanegrellaceae.</title>
        <authorList>
            <person name="Pitt A."/>
            <person name="Hahn M.W."/>
        </authorList>
    </citation>
    <scope>NUCLEOTIDE SEQUENCE [LARGE SCALE GENOMIC DNA]</scope>
    <source>
        <strain evidence="7 8">SP-Ram-0.45-NSY-1</strain>
    </source>
</reference>
<dbReference type="OrthoDB" id="117809at2"/>
<evidence type="ECO:0000259" key="6">
    <source>
        <dbReference type="Pfam" id="PF02826"/>
    </source>
</evidence>
<dbReference type="GO" id="GO:0005829">
    <property type="term" value="C:cytosol"/>
    <property type="evidence" value="ECO:0007669"/>
    <property type="project" value="TreeGrafter"/>
</dbReference>
<evidence type="ECO:0000259" key="5">
    <source>
        <dbReference type="Pfam" id="PF00389"/>
    </source>
</evidence>
<dbReference type="InterPro" id="IPR036291">
    <property type="entry name" value="NAD(P)-bd_dom_sf"/>
</dbReference>
<evidence type="ECO:0000256" key="2">
    <source>
        <dbReference type="ARBA" id="ARBA00023002"/>
    </source>
</evidence>
<feature type="domain" description="D-isomer specific 2-hydroxyacid dehydrogenase NAD-binding" evidence="6">
    <location>
        <begin position="124"/>
        <end position="303"/>
    </location>
</feature>
<comment type="similarity">
    <text evidence="1 4">Belongs to the D-isomer specific 2-hydroxyacid dehydrogenase family.</text>
</comment>
<dbReference type="RefSeq" id="WP_153419292.1">
    <property type="nucleotide sequence ID" value="NZ_WFLM01000002.1"/>
</dbReference>
<dbReference type="GO" id="GO:0030267">
    <property type="term" value="F:glyoxylate reductase (NADPH) activity"/>
    <property type="evidence" value="ECO:0007669"/>
    <property type="project" value="TreeGrafter"/>
</dbReference>
<evidence type="ECO:0000313" key="8">
    <source>
        <dbReference type="Proteomes" id="UP000437748"/>
    </source>
</evidence>
<dbReference type="AlphaFoldDB" id="A0A6N6VVA8"/>
<keyword evidence="3" id="KW-0520">NAD</keyword>
<comment type="caution">
    <text evidence="7">The sequence shown here is derived from an EMBL/GenBank/DDBJ whole genome shotgun (WGS) entry which is preliminary data.</text>
</comment>
<organism evidence="7 8">
    <name type="scientific">Silvanigrella paludirubra</name>
    <dbReference type="NCBI Taxonomy" id="2499159"/>
    <lineage>
        <taxon>Bacteria</taxon>
        <taxon>Pseudomonadati</taxon>
        <taxon>Bdellovibrionota</taxon>
        <taxon>Oligoflexia</taxon>
        <taxon>Silvanigrellales</taxon>
        <taxon>Silvanigrellaceae</taxon>
        <taxon>Silvanigrella</taxon>
    </lineage>
</organism>
<dbReference type="PANTHER" id="PTHR10996">
    <property type="entry name" value="2-HYDROXYACID DEHYDROGENASE-RELATED"/>
    <property type="match status" value="1"/>
</dbReference>
<keyword evidence="2 4" id="KW-0560">Oxidoreductase</keyword>
<dbReference type="Pfam" id="PF00389">
    <property type="entry name" value="2-Hacid_dh"/>
    <property type="match status" value="1"/>
</dbReference>
<dbReference type="GO" id="GO:0051287">
    <property type="term" value="F:NAD binding"/>
    <property type="evidence" value="ECO:0007669"/>
    <property type="project" value="InterPro"/>
</dbReference>
<dbReference type="GO" id="GO:0016618">
    <property type="term" value="F:hydroxypyruvate reductase [NAD(P)H] activity"/>
    <property type="evidence" value="ECO:0007669"/>
    <property type="project" value="TreeGrafter"/>
</dbReference>
<evidence type="ECO:0000256" key="3">
    <source>
        <dbReference type="ARBA" id="ARBA00023027"/>
    </source>
</evidence>